<dbReference type="InterPro" id="IPR036034">
    <property type="entry name" value="PDZ_sf"/>
</dbReference>
<organism evidence="2 3">
    <name type="scientific">Brachionus plicatilis</name>
    <name type="common">Marine rotifer</name>
    <name type="synonym">Brachionus muelleri</name>
    <dbReference type="NCBI Taxonomy" id="10195"/>
    <lineage>
        <taxon>Eukaryota</taxon>
        <taxon>Metazoa</taxon>
        <taxon>Spiralia</taxon>
        <taxon>Gnathifera</taxon>
        <taxon>Rotifera</taxon>
        <taxon>Eurotatoria</taxon>
        <taxon>Monogononta</taxon>
        <taxon>Pseudotrocha</taxon>
        <taxon>Ploima</taxon>
        <taxon>Brachionidae</taxon>
        <taxon>Brachionus</taxon>
    </lineage>
</organism>
<dbReference type="OrthoDB" id="123971at2759"/>
<dbReference type="Gene3D" id="2.30.42.10">
    <property type="match status" value="1"/>
</dbReference>
<evidence type="ECO:0000313" key="2">
    <source>
        <dbReference type="EMBL" id="RMZ93384.1"/>
    </source>
</evidence>
<reference evidence="2 3" key="1">
    <citation type="journal article" date="2018" name="Sci. Rep.">
        <title>Genomic signatures of local adaptation to the degree of environmental predictability in rotifers.</title>
        <authorList>
            <person name="Franch-Gras L."/>
            <person name="Hahn C."/>
            <person name="Garcia-Roger E.M."/>
            <person name="Carmona M.J."/>
            <person name="Serra M."/>
            <person name="Gomez A."/>
        </authorList>
    </citation>
    <scope>NUCLEOTIDE SEQUENCE [LARGE SCALE GENOMIC DNA]</scope>
    <source>
        <strain evidence="2">HYR1</strain>
    </source>
</reference>
<feature type="domain" description="PDZ" evidence="1">
    <location>
        <begin position="13"/>
        <end position="115"/>
    </location>
</feature>
<dbReference type="SUPFAM" id="SSF50156">
    <property type="entry name" value="PDZ domain-like"/>
    <property type="match status" value="1"/>
</dbReference>
<dbReference type="Pfam" id="PF00595">
    <property type="entry name" value="PDZ"/>
    <property type="match status" value="1"/>
</dbReference>
<accession>A0A3M7P3X3</accession>
<keyword evidence="3" id="KW-1185">Reference proteome</keyword>
<evidence type="ECO:0000313" key="3">
    <source>
        <dbReference type="Proteomes" id="UP000276133"/>
    </source>
</evidence>
<gene>
    <name evidence="2" type="ORF">BpHYR1_023589</name>
</gene>
<dbReference type="AlphaFoldDB" id="A0A3M7P3X3"/>
<dbReference type="InterPro" id="IPR001478">
    <property type="entry name" value="PDZ"/>
</dbReference>
<comment type="caution">
    <text evidence="2">The sequence shown here is derived from an EMBL/GenBank/DDBJ whole genome shotgun (WGS) entry which is preliminary data.</text>
</comment>
<protein>
    <recommendedName>
        <fullName evidence="1">PDZ domain-containing protein</fullName>
    </recommendedName>
</protein>
<dbReference type="PROSITE" id="PS50106">
    <property type="entry name" value="PDZ"/>
    <property type="match status" value="1"/>
</dbReference>
<dbReference type="SMART" id="SM00228">
    <property type="entry name" value="PDZ"/>
    <property type="match status" value="1"/>
</dbReference>
<dbReference type="EMBL" id="REGN01013859">
    <property type="protein sequence ID" value="RMZ93384.1"/>
    <property type="molecule type" value="Genomic_DNA"/>
</dbReference>
<dbReference type="CDD" id="cd00136">
    <property type="entry name" value="PDZ_canonical"/>
    <property type="match status" value="1"/>
</dbReference>
<sequence length="118" mass="13211">MACANSSKTTFKVVEIYRNNSSTNLLNTSGQTDDETKSSQIYHLLGFSLIGGYSTELPITIVDIMNQNGKTPKVEEGDIILEINGICTRHMTLKEIYKQLRCCGNRIYLKIKSGVLYI</sequence>
<name>A0A3M7P3X3_BRAPC</name>
<evidence type="ECO:0000259" key="1">
    <source>
        <dbReference type="PROSITE" id="PS50106"/>
    </source>
</evidence>
<proteinExistence type="predicted"/>
<dbReference type="Proteomes" id="UP000276133">
    <property type="component" value="Unassembled WGS sequence"/>
</dbReference>